<keyword evidence="1" id="KW-0812">Transmembrane</keyword>
<feature type="transmembrane region" description="Helical" evidence="1">
    <location>
        <begin position="46"/>
        <end position="71"/>
    </location>
</feature>
<dbReference type="EnsemblMetazoa" id="CJA40775.1">
    <property type="protein sequence ID" value="CJA40775.1"/>
    <property type="gene ID" value="WBGene00216623"/>
</dbReference>
<organism evidence="2 3">
    <name type="scientific">Caenorhabditis japonica</name>
    <dbReference type="NCBI Taxonomy" id="281687"/>
    <lineage>
        <taxon>Eukaryota</taxon>
        <taxon>Metazoa</taxon>
        <taxon>Ecdysozoa</taxon>
        <taxon>Nematoda</taxon>
        <taxon>Chromadorea</taxon>
        <taxon>Rhabditida</taxon>
        <taxon>Rhabditina</taxon>
        <taxon>Rhabditomorpha</taxon>
        <taxon>Rhabditoidea</taxon>
        <taxon>Rhabditidae</taxon>
        <taxon>Peloderinae</taxon>
        <taxon>Caenorhabditis</taxon>
    </lineage>
</organism>
<dbReference type="AlphaFoldDB" id="A0A8R1EQL3"/>
<sequence length="122" mass="14171">MSRLRNVRLRNVRLRNVSAAKRPAAKYCCKWPERTMGVIGLTAVEVLAFCLGFGLLLAVLIVICNCVSTCWEMLSHRRKKQRVERLPDNYVDEIHRLLHRNQKACEYDCVVIESRRQSANLE</sequence>
<accession>A0A8R1EQL3</accession>
<keyword evidence="1" id="KW-1133">Transmembrane helix</keyword>
<name>A0A8R1EQL3_CAEJA</name>
<proteinExistence type="predicted"/>
<keyword evidence="1" id="KW-0472">Membrane</keyword>
<keyword evidence="3" id="KW-1185">Reference proteome</keyword>
<reference evidence="2" key="2">
    <citation type="submission" date="2022-06" db="UniProtKB">
        <authorList>
            <consortium name="EnsemblMetazoa"/>
        </authorList>
    </citation>
    <scope>IDENTIFICATION</scope>
    <source>
        <strain evidence="2">DF5081</strain>
    </source>
</reference>
<protein>
    <submittedName>
        <fullName evidence="2">Uncharacterized protein</fullName>
    </submittedName>
</protein>
<evidence type="ECO:0000313" key="2">
    <source>
        <dbReference type="EnsemblMetazoa" id="CJA40775.1"/>
    </source>
</evidence>
<reference evidence="3" key="1">
    <citation type="submission" date="2010-08" db="EMBL/GenBank/DDBJ databases">
        <authorList>
            <consortium name="Caenorhabditis japonica Sequencing Consortium"/>
            <person name="Wilson R.K."/>
        </authorList>
    </citation>
    <scope>NUCLEOTIDE SEQUENCE [LARGE SCALE GENOMIC DNA]</scope>
    <source>
        <strain evidence="3">DF5081</strain>
    </source>
</reference>
<evidence type="ECO:0000313" key="3">
    <source>
        <dbReference type="Proteomes" id="UP000005237"/>
    </source>
</evidence>
<evidence type="ECO:0000256" key="1">
    <source>
        <dbReference type="SAM" id="Phobius"/>
    </source>
</evidence>
<dbReference type="Proteomes" id="UP000005237">
    <property type="component" value="Unassembled WGS sequence"/>
</dbReference>